<keyword evidence="5" id="KW-1185">Reference proteome</keyword>
<dbReference type="OrthoDB" id="9770043at2"/>
<dbReference type="Pfam" id="PF13205">
    <property type="entry name" value="Big_5"/>
    <property type="match status" value="1"/>
</dbReference>
<dbReference type="Proteomes" id="UP000323994">
    <property type="component" value="Unassembled WGS sequence"/>
</dbReference>
<dbReference type="InterPro" id="IPR008979">
    <property type="entry name" value="Galactose-bd-like_sf"/>
</dbReference>
<accession>A0A5M8QQR5</accession>
<evidence type="ECO:0000259" key="3">
    <source>
        <dbReference type="Pfam" id="PF13205"/>
    </source>
</evidence>
<dbReference type="InterPro" id="IPR011042">
    <property type="entry name" value="6-blade_b-propeller_TolB-like"/>
</dbReference>
<dbReference type="PANTHER" id="PTHR19328:SF75">
    <property type="entry name" value="ALDOSE SUGAR DEHYDROGENASE YLII"/>
    <property type="match status" value="1"/>
</dbReference>
<dbReference type="InterPro" id="IPR032812">
    <property type="entry name" value="SbsA_Ig"/>
</dbReference>
<dbReference type="InterPro" id="IPR058094">
    <property type="entry name" value="Ig-like_OmpL47-like"/>
</dbReference>
<feature type="domain" description="SbsA Ig-like" evidence="3">
    <location>
        <begin position="934"/>
        <end position="1050"/>
    </location>
</feature>
<dbReference type="EMBL" id="VBSN01000059">
    <property type="protein sequence ID" value="KAA6436843.1"/>
    <property type="molecule type" value="Genomic_DNA"/>
</dbReference>
<organism evidence="4 5">
    <name type="scientific">Dyadobacter flavalbus</name>
    <dbReference type="NCBI Taxonomy" id="2579942"/>
    <lineage>
        <taxon>Bacteria</taxon>
        <taxon>Pseudomonadati</taxon>
        <taxon>Bacteroidota</taxon>
        <taxon>Cytophagia</taxon>
        <taxon>Cytophagales</taxon>
        <taxon>Spirosomataceae</taxon>
        <taxon>Dyadobacter</taxon>
    </lineage>
</organism>
<keyword evidence="2" id="KW-0472">Membrane</keyword>
<feature type="transmembrane region" description="Helical" evidence="2">
    <location>
        <begin position="20"/>
        <end position="40"/>
    </location>
</feature>
<dbReference type="SUPFAM" id="SSF49785">
    <property type="entry name" value="Galactose-binding domain-like"/>
    <property type="match status" value="2"/>
</dbReference>
<keyword evidence="2" id="KW-0812">Transmembrane</keyword>
<keyword evidence="2" id="KW-1133">Transmembrane helix</keyword>
<name>A0A5M8QQR5_9BACT</name>
<proteinExistence type="predicted"/>
<protein>
    <recommendedName>
        <fullName evidence="3">SbsA Ig-like domain-containing protein</fullName>
    </recommendedName>
</protein>
<evidence type="ECO:0000313" key="5">
    <source>
        <dbReference type="Proteomes" id="UP000323994"/>
    </source>
</evidence>
<dbReference type="NCBIfam" id="NF047446">
    <property type="entry name" value="barrel_OmpL47"/>
    <property type="match status" value="1"/>
</dbReference>
<dbReference type="Gene3D" id="2.120.10.30">
    <property type="entry name" value="TolB, C-terminal domain"/>
    <property type="match status" value="1"/>
</dbReference>
<dbReference type="RefSeq" id="WP_139013607.1">
    <property type="nucleotide sequence ID" value="NZ_VBSN01000059.1"/>
</dbReference>
<gene>
    <name evidence="4" type="ORF">FEM33_19145</name>
</gene>
<keyword evidence="1" id="KW-0732">Signal</keyword>
<dbReference type="InterPro" id="IPR011041">
    <property type="entry name" value="Quinoprot_gluc/sorb_DH_b-prop"/>
</dbReference>
<dbReference type="SUPFAM" id="SSF50952">
    <property type="entry name" value="Soluble quinoprotein glucose dehydrogenase"/>
    <property type="match status" value="1"/>
</dbReference>
<evidence type="ECO:0000313" key="4">
    <source>
        <dbReference type="EMBL" id="KAA6436843.1"/>
    </source>
</evidence>
<dbReference type="Gene3D" id="2.60.120.430">
    <property type="entry name" value="Galactose-binding lectin"/>
    <property type="match status" value="2"/>
</dbReference>
<comment type="caution">
    <text evidence="4">The sequence shown here is derived from an EMBL/GenBank/DDBJ whole genome shotgun (WGS) entry which is preliminary data.</text>
</comment>
<evidence type="ECO:0000256" key="1">
    <source>
        <dbReference type="ARBA" id="ARBA00022729"/>
    </source>
</evidence>
<evidence type="ECO:0000256" key="2">
    <source>
        <dbReference type="SAM" id="Phobius"/>
    </source>
</evidence>
<dbReference type="PANTHER" id="PTHR19328">
    <property type="entry name" value="HEDGEHOG-INTERACTING PROTEIN"/>
    <property type="match status" value="1"/>
</dbReference>
<sequence>MIKFRHTKHFHFRSRFSQEWVILVILSISFNFICFISAFGKNKVSVKPYFNSEEKSLSLWPEHQPVSEDTITNKGVSGQETNRLSQLGRSGHNLDAYVQNPITFEENEPEAVHTAAEKENDDEEVNVLGVNVVAEKKMQLEVHVTDPERVSAQHGGLFYGLKDKTFIKLGVAGNKIGLTKEKRPSSADALNGRNNERITEVAGGFDSKTLRLKMVIDPAAKTVEGFYSTDGVNYVNTGSSYSSPALDISELNIMDSTVYAGVYTSGGNTSLMPDNHFDDFAVNNVNVTLFRGIHADFQPEGIAVLNGHIADFGLPYDESRRYGWVSSKTKQPVSVKNKVHPRRKGTDKSMPLAAVEMQNTDNEEKNAAWEFSVPNGFYRVTVSAGDSGYYNSRHQINVEGLPAISDFASSKADQYRIGTATVAVNDGKLTVDALGGLNTKMNYITINPAVPAVDTIAPVASARFEGKKRSRGIYEKQVRLFLSASDEGGSGLSEFQYALNDSKFQDYTIPFVIKKKGEYSLKVKAVDASNNETVTGTYHFTVKPRVAKKLAFTQDKISFTVLKGKPVIPQTINLNAGSGNATFRLSKTKADWLTLPQTVSNTLQLGPENINSDLEPGNYQVLVTRTGGGFRPATMLIDLHVVEPLDAPKVSIDFADSESIPPVGYLKDYGQPFGQRSGAHQGAGFQFGWKNRADGSLLDLTANGRNRYTPEDVLLATLMHMQAVHIDNDYWPGVKEEGYWEMKVPNGVYDVTVSVGDGNPNKKPEKHSINVEGKKAISGFIPNGKKGTISRFKTVTVRVNVKDELLTIDADGGTSTKITFTNIVPVSIDPYVYWASKNQNIIVKKGIKENSSTSIVLGSSNNLASSFKISVRYCQGLPGWLKYDPNPKGIQPNVVFDYSKAENLPVGIYKAFVKATSPQFTGQEFEILLNVVDPSRPYVVSSNPLNGSVKVDLNTVSIAANNLNVPEAKGFKGGVDNSTITNNTVKLFKLSDNVSTSVNGVVQGTGGGDAISFSPVGSLEPNTIYKFVITSGVKSYTGASFAPYEATFTTDEAKIDSSNFLNAQFIKVGIPGTENKKYCSLTIGPDGRLYALRLDGIVERFDINHSNGMLSNLKTINTIVKKYGNRSAVGLAFDPKSTPSNLILWISHSSPGLSVAPAFDGNISRLEGPELQKEQLVIIRLPRSKRDHLINSLAFGPDGALYMSQGSNSSAGSYDEDWQRNESLLSGTILRLDLKKLKGFKLPLNVLTTSDQSIINKAPAKAATMRDGTYNPYGSSAPLTIYASGIRNAFDLLWHTNGQLYLPTNGSGGGGNSPESVAGTRKPDGTFYHGPEIPATFGIKAQNDWLFRINPNRPIGYFGHPNPLRGEYVINRGHEDNPLYLPSVTADPNYRQGYNFGLNKSPNGVIEYKSNTFNGALKGKLLVCRFSGGGDIAVMEPGSLVKTDNPADDSIYDIVKVNTGSGNNGLVGASGFGNPLDIVEDQVNGNLYVIEYNWNDSPNLAARITLLRVKPEPVAEPEVTASTKETGKRRIK</sequence>
<dbReference type="SUPFAM" id="SSF101898">
    <property type="entry name" value="NHL repeat"/>
    <property type="match status" value="1"/>
</dbReference>
<reference evidence="4 5" key="1">
    <citation type="submission" date="2019-05" db="EMBL/GenBank/DDBJ databases">
        <authorList>
            <person name="Qu J.-H."/>
        </authorList>
    </citation>
    <scope>NUCLEOTIDE SEQUENCE [LARGE SCALE GENOMIC DNA]</scope>
    <source>
        <strain evidence="4 5">NS28</strain>
    </source>
</reference>
<dbReference type="Gene3D" id="2.60.120.200">
    <property type="match status" value="1"/>
</dbReference>